<dbReference type="Proteomes" id="UP000231358">
    <property type="component" value="Unassembled WGS sequence"/>
</dbReference>
<keyword evidence="3" id="KW-0238">DNA-binding</keyword>
<dbReference type="Pfam" id="PF04082">
    <property type="entry name" value="Fungal_trans"/>
    <property type="match status" value="1"/>
</dbReference>
<proteinExistence type="predicted"/>
<evidence type="ECO:0000256" key="4">
    <source>
        <dbReference type="ARBA" id="ARBA00023163"/>
    </source>
</evidence>
<dbReference type="EMBL" id="NEXV01000350">
    <property type="protein sequence ID" value="PIG85013.1"/>
    <property type="molecule type" value="Genomic_DNA"/>
</dbReference>
<dbReference type="AlphaFoldDB" id="A0A2G7FWQ0"/>
<dbReference type="GO" id="GO:0008270">
    <property type="term" value="F:zinc ion binding"/>
    <property type="evidence" value="ECO:0007669"/>
    <property type="project" value="InterPro"/>
</dbReference>
<dbReference type="STRING" id="656916.A0A2G7FWQ0"/>
<dbReference type="PANTHER" id="PTHR47540:SF2">
    <property type="entry name" value="ZN(II)2CYS6 TRANSCRIPTION FACTOR (EUROFUNG)"/>
    <property type="match status" value="1"/>
</dbReference>
<name>A0A2G7FWQ0_9EURO</name>
<dbReference type="PANTHER" id="PTHR47540">
    <property type="entry name" value="THIAMINE REPRESSIBLE GENES REGULATORY PROTEIN THI5"/>
    <property type="match status" value="1"/>
</dbReference>
<keyword evidence="2" id="KW-0805">Transcription regulation</keyword>
<evidence type="ECO:0000256" key="5">
    <source>
        <dbReference type="ARBA" id="ARBA00023242"/>
    </source>
</evidence>
<feature type="transmembrane region" description="Helical" evidence="6">
    <location>
        <begin position="68"/>
        <end position="87"/>
    </location>
</feature>
<dbReference type="GO" id="GO:0006351">
    <property type="term" value="P:DNA-templated transcription"/>
    <property type="evidence" value="ECO:0007669"/>
    <property type="project" value="InterPro"/>
</dbReference>
<keyword evidence="5" id="KW-0539">Nucleus</keyword>
<evidence type="ECO:0000256" key="3">
    <source>
        <dbReference type="ARBA" id="ARBA00023125"/>
    </source>
</evidence>
<accession>A0A2G7FWQ0</accession>
<evidence type="ECO:0000313" key="9">
    <source>
        <dbReference type="Proteomes" id="UP000231358"/>
    </source>
</evidence>
<dbReference type="GO" id="GO:0043565">
    <property type="term" value="F:sequence-specific DNA binding"/>
    <property type="evidence" value="ECO:0007669"/>
    <property type="project" value="TreeGrafter"/>
</dbReference>
<evidence type="ECO:0000256" key="1">
    <source>
        <dbReference type="ARBA" id="ARBA00004123"/>
    </source>
</evidence>
<dbReference type="InterPro" id="IPR051711">
    <property type="entry name" value="Stress_Response_Reg"/>
</dbReference>
<feature type="domain" description="Xylanolytic transcriptional activator regulatory" evidence="7">
    <location>
        <begin position="143"/>
        <end position="215"/>
    </location>
</feature>
<evidence type="ECO:0000256" key="2">
    <source>
        <dbReference type="ARBA" id="ARBA00023015"/>
    </source>
</evidence>
<dbReference type="GO" id="GO:0005634">
    <property type="term" value="C:nucleus"/>
    <property type="evidence" value="ECO:0007669"/>
    <property type="project" value="UniProtKB-SubCell"/>
</dbReference>
<organism evidence="8 9">
    <name type="scientific">Aspergillus arachidicola</name>
    <dbReference type="NCBI Taxonomy" id="656916"/>
    <lineage>
        <taxon>Eukaryota</taxon>
        <taxon>Fungi</taxon>
        <taxon>Dikarya</taxon>
        <taxon>Ascomycota</taxon>
        <taxon>Pezizomycotina</taxon>
        <taxon>Eurotiomycetes</taxon>
        <taxon>Eurotiomycetidae</taxon>
        <taxon>Eurotiales</taxon>
        <taxon>Aspergillaceae</taxon>
        <taxon>Aspergillus</taxon>
        <taxon>Aspergillus subgen. Circumdati</taxon>
    </lineage>
</organism>
<comment type="caution">
    <text evidence="8">The sequence shown here is derived from an EMBL/GenBank/DDBJ whole genome shotgun (WGS) entry which is preliminary data.</text>
</comment>
<dbReference type="SMART" id="SM00906">
    <property type="entry name" value="Fungal_trans"/>
    <property type="match status" value="1"/>
</dbReference>
<evidence type="ECO:0000256" key="6">
    <source>
        <dbReference type="SAM" id="Phobius"/>
    </source>
</evidence>
<dbReference type="GO" id="GO:0045944">
    <property type="term" value="P:positive regulation of transcription by RNA polymerase II"/>
    <property type="evidence" value="ECO:0007669"/>
    <property type="project" value="TreeGrafter"/>
</dbReference>
<keyword evidence="9" id="KW-1185">Reference proteome</keyword>
<protein>
    <recommendedName>
        <fullName evidence="7">Xylanolytic transcriptional activator regulatory domain-containing protein</fullName>
    </recommendedName>
</protein>
<feature type="transmembrane region" description="Helical" evidence="6">
    <location>
        <begin position="372"/>
        <end position="393"/>
    </location>
</feature>
<dbReference type="CDD" id="cd12148">
    <property type="entry name" value="fungal_TF_MHR"/>
    <property type="match status" value="1"/>
</dbReference>
<gene>
    <name evidence="8" type="ORF">AARAC_000633</name>
</gene>
<comment type="subcellular location">
    <subcellularLocation>
        <location evidence="1">Nucleus</location>
    </subcellularLocation>
</comment>
<sequence length="553" mass="61981">MSRPAEEVLSENPLKTSLIPLDRRLAEEYIDCFHSHSCATYRYIPRSQSKKFLGKLYSEDESFLQDDASMAVIFLILAVGCIWYPSLHNRDVFQYKAKASRLYEAALSRLENTASMFPPSILVMQAHCLKCQFLLAGNILNSAWLAVGTAVRLGQIVGFHKAKATGSNGLEDFTRRGMFWSLYTMDRYLSAALGRPMMINDDDITIPYPETAVSSSPGIDDPHEAKTVPGIVAHIKLAQITTQVLRKLYGSKKHDKVARDESTSQIEAQLSKWLDETPGFLNPEVPSGQKESEVFYDVPWIFKRQQRTVRAAFYFTSMQLYRGYLLDEFLQANFHDRLSLTPAPPVQKCIHAALQMALFAAEIKEDATYNSVFWTTSYFTFCAISILTVYLTLYPEIENRAVIENVLERAIEGHQKLDNSMNKHTQKLLEDTRAIAQRAFRSSRTRLSTSGANDRTTTMPSDVNASVTVGHQSPPAGPVHPQVEPCEEWGDAQGVMDNIEEAPAPDLGELADIVNGDDLDFIMNIGFDASPFSHVDPLQFFVADKLTRPGPQA</sequence>
<keyword evidence="4" id="KW-0804">Transcription</keyword>
<keyword evidence="6" id="KW-0472">Membrane</keyword>
<dbReference type="InterPro" id="IPR007219">
    <property type="entry name" value="XnlR_reg_dom"/>
</dbReference>
<keyword evidence="6" id="KW-0812">Transmembrane</keyword>
<evidence type="ECO:0000313" key="8">
    <source>
        <dbReference type="EMBL" id="PIG85013.1"/>
    </source>
</evidence>
<evidence type="ECO:0000259" key="7">
    <source>
        <dbReference type="SMART" id="SM00906"/>
    </source>
</evidence>
<keyword evidence="6" id="KW-1133">Transmembrane helix</keyword>
<reference evidence="8 9" key="1">
    <citation type="submission" date="2017-05" db="EMBL/GenBank/DDBJ databases">
        <title>Genome sequence for an aflatoxigenic pathogen of Argentinian peanut, Aspergillus arachidicola.</title>
        <authorList>
            <person name="Moore G."/>
            <person name="Beltz S.B."/>
            <person name="Mack B.M."/>
        </authorList>
    </citation>
    <scope>NUCLEOTIDE SEQUENCE [LARGE SCALE GENOMIC DNA]</scope>
    <source>
        <strain evidence="8 9">CBS 117610</strain>
    </source>
</reference>